<accession>A0AAT9LD30</accession>
<name>A0AAT9LD30_9FIRM</name>
<feature type="binding site" evidence="8">
    <location>
        <position position="73"/>
    </location>
    <ligand>
        <name>ATP</name>
        <dbReference type="ChEBI" id="CHEBI:30616"/>
    </ligand>
</feature>
<dbReference type="SUPFAM" id="SSF56042">
    <property type="entry name" value="PurM C-terminal domain-like"/>
    <property type="match status" value="2"/>
</dbReference>
<evidence type="ECO:0000259" key="11">
    <source>
        <dbReference type="Pfam" id="PF02769"/>
    </source>
</evidence>
<keyword evidence="5 8" id="KW-0658">Purine biosynthesis</keyword>
<dbReference type="AlphaFoldDB" id="A0AAT9LD30"/>
<evidence type="ECO:0000256" key="3">
    <source>
        <dbReference type="ARBA" id="ARBA00022723"/>
    </source>
</evidence>
<comment type="caution">
    <text evidence="8">Lacks conserved residue(s) required for the propagation of feature annotation.</text>
</comment>
<evidence type="ECO:0000313" key="13">
    <source>
        <dbReference type="EMBL" id="QUL98997.1"/>
    </source>
</evidence>
<dbReference type="InterPro" id="IPR010918">
    <property type="entry name" value="PurM-like_C_dom"/>
</dbReference>
<feature type="domain" description="PurM-like C-terminal" evidence="11">
    <location>
        <begin position="595"/>
        <end position="739"/>
    </location>
</feature>
<feature type="binding site" evidence="8">
    <location>
        <position position="261"/>
    </location>
    <ligand>
        <name>substrate</name>
    </ligand>
</feature>
<keyword evidence="4 8" id="KW-0547">Nucleotide-binding</keyword>
<feature type="binding site" evidence="8">
    <location>
        <position position="137"/>
    </location>
    <ligand>
        <name>substrate</name>
    </ligand>
</feature>
<dbReference type="EC" id="6.3.5.3" evidence="8"/>
<feature type="region of interest" description="Disordered" evidence="9">
    <location>
        <begin position="1"/>
        <end position="22"/>
    </location>
</feature>
<dbReference type="Pfam" id="PF02769">
    <property type="entry name" value="AIRS_C"/>
    <property type="match status" value="2"/>
</dbReference>
<dbReference type="PANTHER" id="PTHR43555">
    <property type="entry name" value="PHOSPHORIBOSYLFORMYLGLYCINAMIDINE SYNTHASE SUBUNIT PURL"/>
    <property type="match status" value="1"/>
</dbReference>
<dbReference type="GO" id="GO:0004642">
    <property type="term" value="F:phosphoribosylformylglycinamidine synthase activity"/>
    <property type="evidence" value="ECO:0007669"/>
    <property type="project" value="UniProtKB-UniRule"/>
</dbReference>
<sequence length="772" mass="82225">MLEDKDSSGKPEPLNVSREATKTFPGVKTAKTPWREMGLKDQEYELIVEKLGREPNYTELGMFAVLWSEHCAYKHSKALLKTLPTSGPRVLVGPGENAGVVDIGDGLAVAFKIESHNHPCAVEPYQGAATGIGGIVRDILAMGARPVCLLDSLRFGPLSHPRSRFLFSGVVSGISGYGNCLGIPTVGGEVFFAEPYKNNPLCNVLCAGILRHEDLHKGQASGPGNIVMIVGHSTGRDGIHGCTFASEELGEDAESRRPNVQVGDPFMEKLLIEACLEMMATGAVVGVQDMGAAGITSSCAETAARAGTGLSIEINKVPMREKGMTPYEVMLSESQERMLLIVKPEKVETVESIARKWGLNVAPIGVVTGSGLLEVFDNGEKVASVPVKLLTEGPVYDPPAEEPAYIRENAHFSPESIPVPETSWFNEILLELLASPNIASKEPVYRQYDYMVRTDTVEGPGRGAAVIRVKGTRKALVFSTDCNGRIVYLDPRAGAMWAVAEAARNVAVTGAQPLAITNCLNFGNPEKPDIFWQFKEAVEGMGEACRVLETPVTGGNVSFYNETEGEPVYPTPVIGMLGLIEDVEKRVTPGFKLKGDKIALLGRVWGDGRSLCGSEYLERIHGVVAGSPRQPDLGLEKALIKTLVEAAGERLLRSAQDLSEGGLGVALAESCILACPGARGAKVNLQGVCPAGYRLDAVLFGECNSAVVVSFSPDKEEALRDVCAKNGVPFSVIGEVDGDVFTVEAGAGTTVIKVTSADMTGAWANGISRSLI</sequence>
<comment type="subunit">
    <text evidence="8">Monomer. Part of the FGAM synthase complex composed of 1 PurL, 1 PurQ and 2 PurS subunits.</text>
</comment>
<feature type="binding site" evidence="8">
    <location>
        <position position="555"/>
    </location>
    <ligand>
        <name>ATP</name>
        <dbReference type="ChEBI" id="CHEBI:30616"/>
    </ligand>
</feature>
<dbReference type="Gene3D" id="3.90.650.10">
    <property type="entry name" value="PurM-like C-terminal domain"/>
    <property type="match status" value="2"/>
</dbReference>
<evidence type="ECO:0000259" key="12">
    <source>
        <dbReference type="Pfam" id="PF18072"/>
    </source>
</evidence>
<comment type="function">
    <text evidence="8">Part of the phosphoribosylformylglycinamidine synthase complex involved in the purines biosynthetic pathway. Catalyzes the ATP-dependent conversion of formylglycinamide ribonucleotide (FGAR) and glutamine to yield formylglycinamidine ribonucleotide (FGAM) and glutamate. The FGAM synthase complex is composed of three subunits. PurQ produces an ammonia molecule by converting glutamine to glutamate. PurL transfers the ammonia molecule to FGAR to form FGAM in an ATP-dependent manner. PurS interacts with PurQ and PurL and is thought to assist in the transfer of the ammonia molecule from PurQ to PurL.</text>
</comment>
<keyword evidence="7 8" id="KW-0460">Magnesium</keyword>
<feature type="binding site" evidence="8">
    <location>
        <position position="518"/>
    </location>
    <ligand>
        <name>ATP</name>
        <dbReference type="ChEBI" id="CHEBI:30616"/>
    </ligand>
</feature>
<feature type="binding site" evidence="8">
    <location>
        <position position="556"/>
    </location>
    <ligand>
        <name>Mg(2+)</name>
        <dbReference type="ChEBI" id="CHEBI:18420"/>
        <label>1</label>
    </ligand>
</feature>
<protein>
    <recommendedName>
        <fullName evidence="8">Phosphoribosylformylglycinamidine synthase subunit PurL</fullName>
        <shortName evidence="8">FGAM synthase</shortName>
        <ecNumber evidence="8">6.3.5.3</ecNumber>
    </recommendedName>
    <alternativeName>
        <fullName evidence="8">Formylglycinamide ribonucleotide amidotransferase subunit II</fullName>
        <shortName evidence="8">FGAR amidotransferase II</shortName>
        <shortName evidence="8">FGAR-AT II</shortName>
    </alternativeName>
    <alternativeName>
        <fullName evidence="8">Glutamine amidotransferase PurL</fullName>
    </alternativeName>
    <alternativeName>
        <fullName evidence="8">Phosphoribosylformylglycinamidine synthase subunit II</fullName>
    </alternativeName>
</protein>
<comment type="subcellular location">
    <subcellularLocation>
        <location evidence="8">Cytoplasm</location>
    </subcellularLocation>
</comment>
<evidence type="ECO:0000256" key="1">
    <source>
        <dbReference type="ARBA" id="ARBA00022490"/>
    </source>
</evidence>
<dbReference type="Pfam" id="PF18072">
    <property type="entry name" value="FGAR-AT_linker"/>
    <property type="match status" value="1"/>
</dbReference>
<dbReference type="PANTHER" id="PTHR43555:SF1">
    <property type="entry name" value="PHOSPHORIBOSYLFORMYLGLYCINAMIDINE SYNTHASE SUBUNIT PURL"/>
    <property type="match status" value="1"/>
</dbReference>
<organism evidence="13">
    <name type="scientific">Candidatus Fermentithermobacillus carboniphilus</name>
    <dbReference type="NCBI Taxonomy" id="3085328"/>
    <lineage>
        <taxon>Bacteria</taxon>
        <taxon>Bacillati</taxon>
        <taxon>Bacillota</taxon>
        <taxon>Candidatus Fermentithermobacillia</taxon>
        <taxon>Candidatus Fermentithermobacillales</taxon>
        <taxon>Candidatus Fermentithermobacillaceae</taxon>
        <taxon>Candidatus Fermentithermobacillus</taxon>
    </lineage>
</organism>
<dbReference type="NCBIfam" id="NF002290">
    <property type="entry name" value="PRK01213.1"/>
    <property type="match status" value="1"/>
</dbReference>
<dbReference type="CDD" id="cd02204">
    <property type="entry name" value="PurL_repeat2"/>
    <property type="match status" value="1"/>
</dbReference>
<feature type="binding site" evidence="8">
    <location>
        <position position="114"/>
    </location>
    <ligand>
        <name>Mg(2+)</name>
        <dbReference type="ChEBI" id="CHEBI:18420"/>
        <label>1</label>
    </ligand>
</feature>
<feature type="domain" description="Phosphoribosylformylglycinamidine synthase linker" evidence="12">
    <location>
        <begin position="35"/>
        <end position="74"/>
    </location>
</feature>
<dbReference type="InterPro" id="IPR036921">
    <property type="entry name" value="PurM-like_N_sf"/>
</dbReference>
<keyword evidence="2 8" id="KW-0436">Ligase</keyword>
<reference evidence="13" key="1">
    <citation type="submission" date="2020-10" db="EMBL/GenBank/DDBJ databases">
        <authorList>
            <person name="Kadnikov V."/>
            <person name="Beletsky A.V."/>
            <person name="Mardanov A.V."/>
            <person name="Karnachuk O.V."/>
            <person name="Ravin N.V."/>
        </authorList>
    </citation>
    <scope>NUCLEOTIDE SEQUENCE</scope>
    <source>
        <strain evidence="13">Bu02</strain>
    </source>
</reference>
<evidence type="ECO:0000256" key="9">
    <source>
        <dbReference type="SAM" id="MobiDB-lite"/>
    </source>
</evidence>
<dbReference type="InterPro" id="IPR016188">
    <property type="entry name" value="PurM-like_N"/>
</dbReference>
<dbReference type="FunFam" id="3.30.1330.10:FF:000004">
    <property type="entry name" value="Phosphoribosylformylglycinamidine synthase subunit PurL"/>
    <property type="match status" value="1"/>
</dbReference>
<comment type="similarity">
    <text evidence="8">Belongs to the FGAMS family.</text>
</comment>
<dbReference type="PIRSF" id="PIRSF001587">
    <property type="entry name" value="FGAM_synthase_II"/>
    <property type="match status" value="1"/>
</dbReference>
<evidence type="ECO:0000256" key="8">
    <source>
        <dbReference type="HAMAP-Rule" id="MF_00420"/>
    </source>
</evidence>
<evidence type="ECO:0000256" key="5">
    <source>
        <dbReference type="ARBA" id="ARBA00022755"/>
    </source>
</evidence>
<gene>
    <name evidence="8 13" type="primary">purL</name>
    <name evidence="13" type="ORF">IMF26_02695</name>
</gene>
<feature type="domain" description="PurM-like N-terminal" evidence="10">
    <location>
        <begin position="95"/>
        <end position="209"/>
    </location>
</feature>
<evidence type="ECO:0000256" key="2">
    <source>
        <dbReference type="ARBA" id="ARBA00022598"/>
    </source>
</evidence>
<dbReference type="GO" id="GO:0005737">
    <property type="term" value="C:cytoplasm"/>
    <property type="evidence" value="ECO:0007669"/>
    <property type="project" value="UniProtKB-SubCell"/>
</dbReference>
<keyword evidence="3 8" id="KW-0479">Metal-binding</keyword>
<feature type="domain" description="PurM-like N-terminal" evidence="10">
    <location>
        <begin position="463"/>
        <end position="579"/>
    </location>
</feature>
<feature type="active site" description="Proton acceptor" evidence="8">
    <location>
        <position position="116"/>
    </location>
</feature>
<evidence type="ECO:0000256" key="7">
    <source>
        <dbReference type="ARBA" id="ARBA00022842"/>
    </source>
</evidence>
<feature type="active site" evidence="8">
    <location>
        <position position="70"/>
    </location>
</feature>
<comment type="pathway">
    <text evidence="8">Purine metabolism; IMP biosynthesis via de novo pathway; 5-amino-1-(5-phospho-D-ribosyl)imidazole from N(2)-formyl-N(1)-(5-phospho-D-ribosyl)glycinamide: step 1/2.</text>
</comment>
<dbReference type="NCBIfam" id="TIGR01736">
    <property type="entry name" value="FGAM_synth_II"/>
    <property type="match status" value="1"/>
</dbReference>
<dbReference type="InterPro" id="IPR036676">
    <property type="entry name" value="PurM-like_C_sf"/>
</dbReference>
<dbReference type="HAMAP" id="MF_00420">
    <property type="entry name" value="PurL_2"/>
    <property type="match status" value="1"/>
</dbReference>
<feature type="binding site" evidence="8">
    <location>
        <position position="112"/>
    </location>
    <ligand>
        <name>ATP</name>
        <dbReference type="ChEBI" id="CHEBI:30616"/>
    </ligand>
</feature>
<dbReference type="Pfam" id="PF00586">
    <property type="entry name" value="AIRS"/>
    <property type="match status" value="2"/>
</dbReference>
<evidence type="ECO:0000259" key="10">
    <source>
        <dbReference type="Pfam" id="PF00586"/>
    </source>
</evidence>
<dbReference type="Gene3D" id="3.30.1330.10">
    <property type="entry name" value="PurM-like, N-terminal domain"/>
    <property type="match status" value="2"/>
</dbReference>
<dbReference type="InterPro" id="IPR041609">
    <property type="entry name" value="PurL_linker"/>
</dbReference>
<feature type="binding site" evidence="8">
    <location>
        <begin position="115"/>
        <end position="118"/>
    </location>
    <ligand>
        <name>substrate</name>
    </ligand>
</feature>
<dbReference type="CDD" id="cd02203">
    <property type="entry name" value="PurL_repeat1"/>
    <property type="match status" value="1"/>
</dbReference>
<feature type="binding site" evidence="8">
    <location>
        <position position="289"/>
    </location>
    <ligand>
        <name>Mg(2+)</name>
        <dbReference type="ChEBI" id="CHEBI:18420"/>
        <label>2</label>
    </ligand>
</feature>
<dbReference type="InterPro" id="IPR010074">
    <property type="entry name" value="PRibForGlyAmidine_synth_PurL"/>
</dbReference>
<feature type="binding site" evidence="8">
    <location>
        <position position="558"/>
    </location>
    <ligand>
        <name>substrate</name>
    </ligand>
</feature>
<dbReference type="GO" id="GO:0006189">
    <property type="term" value="P:'de novo' IMP biosynthetic process"/>
    <property type="evidence" value="ECO:0007669"/>
    <property type="project" value="UniProtKB-UniRule"/>
</dbReference>
<feature type="domain" description="PurM-like C-terminal" evidence="11">
    <location>
        <begin position="222"/>
        <end position="376"/>
    </location>
</feature>
<evidence type="ECO:0000256" key="4">
    <source>
        <dbReference type="ARBA" id="ARBA00022741"/>
    </source>
</evidence>
<dbReference type="EMBL" id="CP062796">
    <property type="protein sequence ID" value="QUL98997.1"/>
    <property type="molecule type" value="Genomic_DNA"/>
</dbReference>
<reference evidence="13" key="2">
    <citation type="journal article" date="2023" name="Biology">
        <title>Prokaryotic Life Associated with Coal-Fire Gas Vents Revealed by Metagenomics.</title>
        <authorList>
            <person name="Kadnikov V.V."/>
            <person name="Mardanov A.V."/>
            <person name="Beletsky A.V."/>
            <person name="Karnachuk O.V."/>
            <person name="Ravin N.V."/>
        </authorList>
    </citation>
    <scope>NUCLEOTIDE SEQUENCE</scope>
    <source>
        <strain evidence="13">Bu02</strain>
    </source>
</reference>
<dbReference type="KEGG" id="fcz:IMF26_02695"/>
<proteinExistence type="inferred from homology"/>
<evidence type="ECO:0000256" key="6">
    <source>
        <dbReference type="ARBA" id="ARBA00022840"/>
    </source>
</evidence>
<keyword evidence="1 8" id="KW-0963">Cytoplasm</keyword>
<keyword evidence="6 8" id="KW-0067">ATP-binding</keyword>
<comment type="catalytic activity">
    <reaction evidence="8">
        <text>N(2)-formyl-N(1)-(5-phospho-beta-D-ribosyl)glycinamide + L-glutamine + ATP + H2O = 2-formamido-N(1)-(5-O-phospho-beta-D-ribosyl)acetamidine + L-glutamate + ADP + phosphate + H(+)</text>
        <dbReference type="Rhea" id="RHEA:17129"/>
        <dbReference type="ChEBI" id="CHEBI:15377"/>
        <dbReference type="ChEBI" id="CHEBI:15378"/>
        <dbReference type="ChEBI" id="CHEBI:29985"/>
        <dbReference type="ChEBI" id="CHEBI:30616"/>
        <dbReference type="ChEBI" id="CHEBI:43474"/>
        <dbReference type="ChEBI" id="CHEBI:58359"/>
        <dbReference type="ChEBI" id="CHEBI:147286"/>
        <dbReference type="ChEBI" id="CHEBI:147287"/>
        <dbReference type="ChEBI" id="CHEBI:456216"/>
        <dbReference type="EC" id="6.3.5.3"/>
    </reaction>
</comment>
<feature type="binding site" evidence="8">
    <location>
        <begin position="333"/>
        <end position="335"/>
    </location>
    <ligand>
        <name>substrate</name>
    </ligand>
</feature>
<dbReference type="SUPFAM" id="SSF55326">
    <property type="entry name" value="PurM N-terminal domain-like"/>
    <property type="match status" value="2"/>
</dbReference>
<dbReference type="GO" id="GO:0000287">
    <property type="term" value="F:magnesium ion binding"/>
    <property type="evidence" value="ECO:0007669"/>
    <property type="project" value="UniProtKB-UniRule"/>
</dbReference>
<feature type="binding site" evidence="8">
    <location>
        <position position="138"/>
    </location>
    <ligand>
        <name>Mg(2+)</name>
        <dbReference type="ChEBI" id="CHEBI:18420"/>
        <label>2</label>
    </ligand>
</feature>
<dbReference type="GO" id="GO:0005524">
    <property type="term" value="F:ATP binding"/>
    <property type="evidence" value="ECO:0007669"/>
    <property type="project" value="UniProtKB-UniRule"/>
</dbReference>